<evidence type="ECO:0000256" key="2">
    <source>
        <dbReference type="SAM" id="Phobius"/>
    </source>
</evidence>
<organism evidence="3 4">
    <name type="scientific">Lysobacter yangpyeongensis</name>
    <dbReference type="NCBI Taxonomy" id="346182"/>
    <lineage>
        <taxon>Bacteria</taxon>
        <taxon>Pseudomonadati</taxon>
        <taxon>Pseudomonadota</taxon>
        <taxon>Gammaproteobacteria</taxon>
        <taxon>Lysobacterales</taxon>
        <taxon>Lysobacteraceae</taxon>
        <taxon>Lysobacter</taxon>
    </lineage>
</organism>
<evidence type="ECO:0000256" key="1">
    <source>
        <dbReference type="SAM" id="MobiDB-lite"/>
    </source>
</evidence>
<evidence type="ECO:0000313" key="4">
    <source>
        <dbReference type="Proteomes" id="UP001596036"/>
    </source>
</evidence>
<protein>
    <recommendedName>
        <fullName evidence="5">DUF3618 domain-containing protein</fullName>
    </recommendedName>
</protein>
<feature type="compositionally biased region" description="Basic and acidic residues" evidence="1">
    <location>
        <begin position="80"/>
        <end position="103"/>
    </location>
</feature>
<keyword evidence="2" id="KW-0472">Membrane</keyword>
<keyword evidence="4" id="KW-1185">Reference proteome</keyword>
<feature type="transmembrane region" description="Helical" evidence="2">
    <location>
        <begin position="57"/>
        <end position="74"/>
    </location>
</feature>
<keyword evidence="2" id="KW-1133">Transmembrane helix</keyword>
<comment type="caution">
    <text evidence="3">The sequence shown here is derived from an EMBL/GenBank/DDBJ whole genome shotgun (WGS) entry which is preliminary data.</text>
</comment>
<evidence type="ECO:0000313" key="3">
    <source>
        <dbReference type="EMBL" id="MFC5570857.1"/>
    </source>
</evidence>
<dbReference type="EMBL" id="JBHSNM010000004">
    <property type="protein sequence ID" value="MFC5570857.1"/>
    <property type="molecule type" value="Genomic_DNA"/>
</dbReference>
<feature type="region of interest" description="Disordered" evidence="1">
    <location>
        <begin position="78"/>
        <end position="131"/>
    </location>
</feature>
<name>A0ABW0SP46_9GAMM</name>
<sequence>MNRIEAISGRALELASTVGDNVRQALPKAGQLLDAGAKLGVLKSGARVAGKFVRRNPVVIAAAVAGAGLLWYAAHRRAKRAEEGDRESRGTIEGTARRVDAKRGNGARRTRTPRTAGTRGKRATPQAPAPH</sequence>
<dbReference type="RefSeq" id="WP_386755348.1">
    <property type="nucleotide sequence ID" value="NZ_JBHSNM010000004.1"/>
</dbReference>
<gene>
    <name evidence="3" type="ORF">ACFPN1_12375</name>
</gene>
<dbReference type="Proteomes" id="UP001596036">
    <property type="component" value="Unassembled WGS sequence"/>
</dbReference>
<reference evidence="4" key="1">
    <citation type="journal article" date="2019" name="Int. J. Syst. Evol. Microbiol.">
        <title>The Global Catalogue of Microorganisms (GCM) 10K type strain sequencing project: providing services to taxonomists for standard genome sequencing and annotation.</title>
        <authorList>
            <consortium name="The Broad Institute Genomics Platform"/>
            <consortium name="The Broad Institute Genome Sequencing Center for Infectious Disease"/>
            <person name="Wu L."/>
            <person name="Ma J."/>
        </authorList>
    </citation>
    <scope>NUCLEOTIDE SEQUENCE [LARGE SCALE GENOMIC DNA]</scope>
    <source>
        <strain evidence="4">KACC 11407</strain>
    </source>
</reference>
<keyword evidence="2" id="KW-0812">Transmembrane</keyword>
<proteinExistence type="predicted"/>
<accession>A0ABW0SP46</accession>
<evidence type="ECO:0008006" key="5">
    <source>
        <dbReference type="Google" id="ProtNLM"/>
    </source>
</evidence>